<feature type="transmembrane region" description="Helical" evidence="5">
    <location>
        <begin position="342"/>
        <end position="363"/>
    </location>
</feature>
<keyword evidence="5" id="KW-0812">Transmembrane</keyword>
<evidence type="ECO:0000256" key="1">
    <source>
        <dbReference type="ARBA" id="ARBA00008535"/>
    </source>
</evidence>
<dbReference type="EMBL" id="JAMKFB020000728">
    <property type="protein sequence ID" value="KAL0147713.1"/>
    <property type="molecule type" value="Genomic_DNA"/>
</dbReference>
<evidence type="ECO:0000259" key="6">
    <source>
        <dbReference type="PROSITE" id="PS51720"/>
    </source>
</evidence>
<evidence type="ECO:0000256" key="5">
    <source>
        <dbReference type="SAM" id="Phobius"/>
    </source>
</evidence>
<organism evidence="7 8">
    <name type="scientific">Cirrhinus mrigala</name>
    <name type="common">Mrigala</name>
    <dbReference type="NCBI Taxonomy" id="683832"/>
    <lineage>
        <taxon>Eukaryota</taxon>
        <taxon>Metazoa</taxon>
        <taxon>Chordata</taxon>
        <taxon>Craniata</taxon>
        <taxon>Vertebrata</taxon>
        <taxon>Euteleostomi</taxon>
        <taxon>Actinopterygii</taxon>
        <taxon>Neopterygii</taxon>
        <taxon>Teleostei</taxon>
        <taxon>Ostariophysi</taxon>
        <taxon>Cypriniformes</taxon>
        <taxon>Cyprinidae</taxon>
        <taxon>Labeoninae</taxon>
        <taxon>Labeonini</taxon>
        <taxon>Cirrhinus</taxon>
    </lineage>
</organism>
<evidence type="ECO:0000256" key="3">
    <source>
        <dbReference type="ARBA" id="ARBA00023134"/>
    </source>
</evidence>
<dbReference type="PROSITE" id="PS51720">
    <property type="entry name" value="G_AIG1"/>
    <property type="match status" value="1"/>
</dbReference>
<dbReference type="PANTHER" id="PTHR10903">
    <property type="entry name" value="GTPASE, IMAP FAMILY MEMBER-RELATED"/>
    <property type="match status" value="1"/>
</dbReference>
<keyword evidence="5" id="KW-1133">Transmembrane helix</keyword>
<evidence type="ECO:0000313" key="7">
    <source>
        <dbReference type="EMBL" id="KAL0147713.1"/>
    </source>
</evidence>
<gene>
    <name evidence="7" type="ORF">M9458_056991</name>
</gene>
<dbReference type="GO" id="GO:0005525">
    <property type="term" value="F:GTP binding"/>
    <property type="evidence" value="ECO:0007669"/>
    <property type="project" value="UniProtKB-KW"/>
</dbReference>
<comment type="similarity">
    <text evidence="1">Belongs to the TRAFAC class TrmE-Era-EngA-EngB-Septin-like GTPase superfamily. AIG1/Toc34/Toc159-like paraseptin GTPase family. IAN subfamily.</text>
</comment>
<keyword evidence="2" id="KW-0547">Nucleotide-binding</keyword>
<keyword evidence="4" id="KW-0175">Coiled coil</keyword>
<protein>
    <recommendedName>
        <fullName evidence="6">AIG1-type G domain-containing protein</fullName>
    </recommendedName>
</protein>
<dbReference type="SUPFAM" id="SSF52540">
    <property type="entry name" value="P-loop containing nucleoside triphosphate hydrolases"/>
    <property type="match status" value="2"/>
</dbReference>
<evidence type="ECO:0000313" key="8">
    <source>
        <dbReference type="Proteomes" id="UP001529510"/>
    </source>
</evidence>
<dbReference type="AlphaFoldDB" id="A0ABD0MBZ2"/>
<dbReference type="Pfam" id="PF04548">
    <property type="entry name" value="AIG1"/>
    <property type="match status" value="2"/>
</dbReference>
<evidence type="ECO:0000256" key="4">
    <source>
        <dbReference type="SAM" id="Coils"/>
    </source>
</evidence>
<keyword evidence="8" id="KW-1185">Reference proteome</keyword>
<reference evidence="7 8" key="1">
    <citation type="submission" date="2024-05" db="EMBL/GenBank/DDBJ databases">
        <title>Genome sequencing and assembly of Indian major carp, Cirrhinus mrigala (Hamilton, 1822).</title>
        <authorList>
            <person name="Mohindra V."/>
            <person name="Chowdhury L.M."/>
            <person name="Lal K."/>
            <person name="Jena J.K."/>
        </authorList>
    </citation>
    <scope>NUCLEOTIDE SEQUENCE [LARGE SCALE GENOMIC DNA]</scope>
    <source>
        <strain evidence="7">CM1030</strain>
        <tissue evidence="7">Blood</tissue>
    </source>
</reference>
<proteinExistence type="inferred from homology"/>
<dbReference type="InterPro" id="IPR045058">
    <property type="entry name" value="GIMA/IAN/Toc"/>
</dbReference>
<name>A0ABD0MBZ2_CIRMR</name>
<dbReference type="Gene3D" id="3.40.50.300">
    <property type="entry name" value="P-loop containing nucleotide triphosphate hydrolases"/>
    <property type="match status" value="2"/>
</dbReference>
<dbReference type="InterPro" id="IPR006703">
    <property type="entry name" value="G_AIG1"/>
</dbReference>
<feature type="coiled-coil region" evidence="4">
    <location>
        <begin position="270"/>
        <end position="313"/>
    </location>
</feature>
<dbReference type="Proteomes" id="UP001529510">
    <property type="component" value="Unassembled WGS sequence"/>
</dbReference>
<dbReference type="InterPro" id="IPR027417">
    <property type="entry name" value="P-loop_NTPase"/>
</dbReference>
<keyword evidence="3" id="KW-0342">GTP-binding</keyword>
<feature type="transmembrane region" description="Helical" evidence="5">
    <location>
        <begin position="317"/>
        <end position="336"/>
    </location>
</feature>
<feature type="domain" description="AIG1-type G" evidence="6">
    <location>
        <begin position="9"/>
        <end position="277"/>
    </location>
</feature>
<sequence>MECLHAGDSQDLRIVLLGVSGAGKSPTANAILGRDAFKESRTRESEIQTGRIKSRNIFIIDTPGFFSTQLTDEELQKQMMKSLSLADPGPHMFLLVINLETFREDKRNIVAKIQEIFGAQALNFTMLRIVMVGKTGVGKSTTGNTILESVTGKCQKHQQIAKGQTISVIDTPGLFDTSVSEEELKMEIERCVQMSVPGPHVFTDEEKNTVKWIQENFGEEATGYTIVLFTRGDQYHVFDNKDENNRSQVTELLEKIDRIVMENGGEHYTNEMYKEAQRKIEEEERRQREEEEKQRLEQEKNIRENEKRRILNKAKHAALVGVGMVGAAAGGAAMVVTGGVLVPAALIAGGAAVAGGTGVKVIVDKFKEKEQKEKAM</sequence>
<accession>A0ABD0MBZ2</accession>
<evidence type="ECO:0000256" key="2">
    <source>
        <dbReference type="ARBA" id="ARBA00022741"/>
    </source>
</evidence>
<dbReference type="PANTHER" id="PTHR10903:SF188">
    <property type="entry name" value="GTPASE IMAP FAMILY MEMBER 2-LIKE-RELATED"/>
    <property type="match status" value="1"/>
</dbReference>
<keyword evidence="5" id="KW-0472">Membrane</keyword>
<comment type="caution">
    <text evidence="7">The sequence shown here is derived from an EMBL/GenBank/DDBJ whole genome shotgun (WGS) entry which is preliminary data.</text>
</comment>